<evidence type="ECO:0000313" key="2">
    <source>
        <dbReference type="Proteomes" id="UP001420932"/>
    </source>
</evidence>
<accession>A0AAP0KGS3</accession>
<sequence length="51" mass="5489">MYMDSQSQSLLAWCPFTSTLGVPWLLALPVAVAELARLAGRGGSRPSQKIN</sequence>
<dbReference type="EMBL" id="JBBNAF010000004">
    <property type="protein sequence ID" value="KAK9152278.1"/>
    <property type="molecule type" value="Genomic_DNA"/>
</dbReference>
<comment type="caution">
    <text evidence="1">The sequence shown here is derived from an EMBL/GenBank/DDBJ whole genome shotgun (WGS) entry which is preliminary data.</text>
</comment>
<dbReference type="Proteomes" id="UP001420932">
    <property type="component" value="Unassembled WGS sequence"/>
</dbReference>
<reference evidence="1 2" key="1">
    <citation type="submission" date="2024-01" db="EMBL/GenBank/DDBJ databases">
        <title>Genome assemblies of Stephania.</title>
        <authorList>
            <person name="Yang L."/>
        </authorList>
    </citation>
    <scope>NUCLEOTIDE SEQUENCE [LARGE SCALE GENOMIC DNA]</scope>
    <source>
        <strain evidence="1">YNDBR</strain>
        <tissue evidence="1">Leaf</tissue>
    </source>
</reference>
<name>A0AAP0KGS3_9MAGN</name>
<dbReference type="AlphaFoldDB" id="A0AAP0KGS3"/>
<keyword evidence="2" id="KW-1185">Reference proteome</keyword>
<organism evidence="1 2">
    <name type="scientific">Stephania yunnanensis</name>
    <dbReference type="NCBI Taxonomy" id="152371"/>
    <lineage>
        <taxon>Eukaryota</taxon>
        <taxon>Viridiplantae</taxon>
        <taxon>Streptophyta</taxon>
        <taxon>Embryophyta</taxon>
        <taxon>Tracheophyta</taxon>
        <taxon>Spermatophyta</taxon>
        <taxon>Magnoliopsida</taxon>
        <taxon>Ranunculales</taxon>
        <taxon>Menispermaceae</taxon>
        <taxon>Menispermoideae</taxon>
        <taxon>Cissampelideae</taxon>
        <taxon>Stephania</taxon>
    </lineage>
</organism>
<evidence type="ECO:0000313" key="1">
    <source>
        <dbReference type="EMBL" id="KAK9152278.1"/>
    </source>
</evidence>
<proteinExistence type="predicted"/>
<protein>
    <submittedName>
        <fullName evidence="1">Uncharacterized protein</fullName>
    </submittedName>
</protein>
<gene>
    <name evidence="1" type="ORF">Syun_010587</name>
</gene>